<dbReference type="InterPro" id="IPR024752">
    <property type="entry name" value="Myb/SANT-like_dom"/>
</dbReference>
<comment type="caution">
    <text evidence="2">The sequence shown here is derived from an EMBL/GenBank/DDBJ whole genome shotgun (WGS) entry which is preliminary data.</text>
</comment>
<evidence type="ECO:0000313" key="3">
    <source>
        <dbReference type="Proteomes" id="UP000799441"/>
    </source>
</evidence>
<gene>
    <name evidence="2" type="ORF">K431DRAFT_281012</name>
</gene>
<dbReference type="Proteomes" id="UP000799441">
    <property type="component" value="Unassembled WGS sequence"/>
</dbReference>
<dbReference type="OrthoDB" id="5430673at2759"/>
<proteinExistence type="predicted"/>
<name>A0A9P4QH32_9PEZI</name>
<dbReference type="PANTHER" id="PTHR46929:SF3">
    <property type="entry name" value="MYB_SANT-LIKE DOMAIN-CONTAINING PROTEIN"/>
    <property type="match status" value="1"/>
</dbReference>
<sequence length="320" mass="36108">MDSDLQILQWSSTPAQRPVLAVDGSPLDPALCDKPNRTTLSWTNQMEEELIKAMVDAVNAGMRAQSSYKLQAWRSAVERVKAVTPAKKIDLLDISKIKSKMDSLRQDWRAWNELLSQSGFNQDPETSMVTGDLQALQEYWRSHPKARKFKYEPLKSAAELDVLFRDVVATREQAKTVDQLLREQNAQNLTDSALAALDEDPSSSNTERRLNLRRRAGDLESRFSKRSKGLARISEGIDRITPLLVESNKLMGVVQRASKLLWEGFTNISFDDKLKAAEAIAKGNNAHMFVSAPVEAQRRFVQQWIDRADAFERLTFGGTV</sequence>
<dbReference type="Pfam" id="PF12776">
    <property type="entry name" value="Myb_DNA-bind_3"/>
    <property type="match status" value="1"/>
</dbReference>
<dbReference type="EMBL" id="MU003767">
    <property type="protein sequence ID" value="KAF2725650.1"/>
    <property type="molecule type" value="Genomic_DNA"/>
</dbReference>
<keyword evidence="3" id="KW-1185">Reference proteome</keyword>
<evidence type="ECO:0000313" key="2">
    <source>
        <dbReference type="EMBL" id="KAF2725650.1"/>
    </source>
</evidence>
<dbReference type="AlphaFoldDB" id="A0A9P4QH32"/>
<organism evidence="2 3">
    <name type="scientific">Polychaeton citri CBS 116435</name>
    <dbReference type="NCBI Taxonomy" id="1314669"/>
    <lineage>
        <taxon>Eukaryota</taxon>
        <taxon>Fungi</taxon>
        <taxon>Dikarya</taxon>
        <taxon>Ascomycota</taxon>
        <taxon>Pezizomycotina</taxon>
        <taxon>Dothideomycetes</taxon>
        <taxon>Dothideomycetidae</taxon>
        <taxon>Capnodiales</taxon>
        <taxon>Capnodiaceae</taxon>
        <taxon>Polychaeton</taxon>
    </lineage>
</organism>
<accession>A0A9P4QH32</accession>
<protein>
    <recommendedName>
        <fullName evidence="1">Myb/SANT-like domain-containing protein</fullName>
    </recommendedName>
</protein>
<dbReference type="PANTHER" id="PTHR46929">
    <property type="entry name" value="EXPRESSED PROTEIN"/>
    <property type="match status" value="1"/>
</dbReference>
<evidence type="ECO:0000259" key="1">
    <source>
        <dbReference type="Pfam" id="PF12776"/>
    </source>
</evidence>
<feature type="domain" description="Myb/SANT-like" evidence="1">
    <location>
        <begin position="41"/>
        <end position="141"/>
    </location>
</feature>
<reference evidence="2" key="1">
    <citation type="journal article" date="2020" name="Stud. Mycol.">
        <title>101 Dothideomycetes genomes: a test case for predicting lifestyles and emergence of pathogens.</title>
        <authorList>
            <person name="Haridas S."/>
            <person name="Albert R."/>
            <person name="Binder M."/>
            <person name="Bloem J."/>
            <person name="Labutti K."/>
            <person name="Salamov A."/>
            <person name="Andreopoulos B."/>
            <person name="Baker S."/>
            <person name="Barry K."/>
            <person name="Bills G."/>
            <person name="Bluhm B."/>
            <person name="Cannon C."/>
            <person name="Castanera R."/>
            <person name="Culley D."/>
            <person name="Daum C."/>
            <person name="Ezra D."/>
            <person name="Gonzalez J."/>
            <person name="Henrissat B."/>
            <person name="Kuo A."/>
            <person name="Liang C."/>
            <person name="Lipzen A."/>
            <person name="Lutzoni F."/>
            <person name="Magnuson J."/>
            <person name="Mondo S."/>
            <person name="Nolan M."/>
            <person name="Ohm R."/>
            <person name="Pangilinan J."/>
            <person name="Park H.-J."/>
            <person name="Ramirez L."/>
            <person name="Alfaro M."/>
            <person name="Sun H."/>
            <person name="Tritt A."/>
            <person name="Yoshinaga Y."/>
            <person name="Zwiers L.-H."/>
            <person name="Turgeon B."/>
            <person name="Goodwin S."/>
            <person name="Spatafora J."/>
            <person name="Crous P."/>
            <person name="Grigoriev I."/>
        </authorList>
    </citation>
    <scope>NUCLEOTIDE SEQUENCE</scope>
    <source>
        <strain evidence="2">CBS 116435</strain>
    </source>
</reference>